<accession>A0A8H4T4Z0</accession>
<gene>
    <name evidence="1" type="ORF">FGADI_7537</name>
</gene>
<evidence type="ECO:0000313" key="1">
    <source>
        <dbReference type="EMBL" id="KAF4951339.1"/>
    </source>
</evidence>
<evidence type="ECO:0000313" key="2">
    <source>
        <dbReference type="Proteomes" id="UP000604273"/>
    </source>
</evidence>
<comment type="caution">
    <text evidence="1">The sequence shown here is derived from an EMBL/GenBank/DDBJ whole genome shotgun (WGS) entry which is preliminary data.</text>
</comment>
<dbReference type="EMBL" id="JABFAI010000179">
    <property type="protein sequence ID" value="KAF4951339.1"/>
    <property type="molecule type" value="Genomic_DNA"/>
</dbReference>
<dbReference type="OrthoDB" id="5084321at2759"/>
<organism evidence="1 2">
    <name type="scientific">Fusarium gaditjirri</name>
    <dbReference type="NCBI Taxonomy" id="282569"/>
    <lineage>
        <taxon>Eukaryota</taxon>
        <taxon>Fungi</taxon>
        <taxon>Dikarya</taxon>
        <taxon>Ascomycota</taxon>
        <taxon>Pezizomycotina</taxon>
        <taxon>Sordariomycetes</taxon>
        <taxon>Hypocreomycetidae</taxon>
        <taxon>Hypocreales</taxon>
        <taxon>Nectriaceae</taxon>
        <taxon>Fusarium</taxon>
        <taxon>Fusarium nisikadoi species complex</taxon>
    </lineage>
</organism>
<reference evidence="1" key="2">
    <citation type="submission" date="2020-05" db="EMBL/GenBank/DDBJ databases">
        <authorList>
            <person name="Kim H.-S."/>
            <person name="Proctor R.H."/>
            <person name="Brown D.W."/>
        </authorList>
    </citation>
    <scope>NUCLEOTIDE SEQUENCE</scope>
    <source>
        <strain evidence="1">NRRL 45417</strain>
    </source>
</reference>
<keyword evidence="2" id="KW-1185">Reference proteome</keyword>
<reference evidence="1" key="1">
    <citation type="journal article" date="2020" name="BMC Genomics">
        <title>Correction to: Identification and distribution of gene clusters required for synthesis of sphingolipid metabolism inhibitors in diverse species of the filamentous fungus Fusarium.</title>
        <authorList>
            <person name="Kim H.S."/>
            <person name="Lohmar J.M."/>
            <person name="Busman M."/>
            <person name="Brown D.W."/>
            <person name="Naumann T.A."/>
            <person name="Divon H.H."/>
            <person name="Lysoe E."/>
            <person name="Uhlig S."/>
            <person name="Proctor R.H."/>
        </authorList>
    </citation>
    <scope>NUCLEOTIDE SEQUENCE</scope>
    <source>
        <strain evidence="1">NRRL 45417</strain>
    </source>
</reference>
<dbReference type="AlphaFoldDB" id="A0A8H4T4Z0"/>
<sequence length="162" mass="19115">MNTPTVEEHGRSVEERTKELNETSRHFFYIRIKDIPFPPSAMDALEVSIKKHMANFKVEFEDNNEKMHITLPPGEYTKDSFWLHGLRRELDDALDMTKLSTFFVHDPIRSIEFDIEVHKKLLSQFRDSQKKRGGEEDNIRSEEFIISMCEVQLKDLLERSQG</sequence>
<name>A0A8H4T4Z0_9HYPO</name>
<proteinExistence type="predicted"/>
<protein>
    <submittedName>
        <fullName evidence="1">Uncharacterized protein</fullName>
    </submittedName>
</protein>
<dbReference type="Proteomes" id="UP000604273">
    <property type="component" value="Unassembled WGS sequence"/>
</dbReference>